<keyword evidence="1" id="KW-0732">Signal</keyword>
<dbReference type="AlphaFoldDB" id="A0A1I7ZAJ1"/>
<protein>
    <submittedName>
        <fullName evidence="3">Uncharacterized protein</fullName>
    </submittedName>
</protein>
<sequence length="124" mass="13222">MNCPPHMFVQNWTMTKTVCLILCIAFSTGDCEEVTEPVDLTNESQGHNAGGVGLELPGDALSSDMPSVTDEGLPDDNALGIRAKRQCCGYGGCCGYCRFMTPPTPDPDATMKPCYGCCCGCGYY</sequence>
<evidence type="ECO:0000256" key="1">
    <source>
        <dbReference type="SAM" id="SignalP"/>
    </source>
</evidence>
<name>A0A1I7ZAJ1_9BILA</name>
<evidence type="ECO:0000313" key="3">
    <source>
        <dbReference type="WBParaSite" id="L893_g24241.t1"/>
    </source>
</evidence>
<keyword evidence="2" id="KW-1185">Reference proteome</keyword>
<feature type="chain" id="PRO_5009313183" evidence="1">
    <location>
        <begin position="32"/>
        <end position="124"/>
    </location>
</feature>
<proteinExistence type="predicted"/>
<dbReference type="Proteomes" id="UP000095287">
    <property type="component" value="Unplaced"/>
</dbReference>
<dbReference type="WBParaSite" id="L893_g24241.t1">
    <property type="protein sequence ID" value="L893_g24241.t1"/>
    <property type="gene ID" value="L893_g24241"/>
</dbReference>
<evidence type="ECO:0000313" key="2">
    <source>
        <dbReference type="Proteomes" id="UP000095287"/>
    </source>
</evidence>
<organism evidence="2 3">
    <name type="scientific">Steinernema glaseri</name>
    <dbReference type="NCBI Taxonomy" id="37863"/>
    <lineage>
        <taxon>Eukaryota</taxon>
        <taxon>Metazoa</taxon>
        <taxon>Ecdysozoa</taxon>
        <taxon>Nematoda</taxon>
        <taxon>Chromadorea</taxon>
        <taxon>Rhabditida</taxon>
        <taxon>Tylenchina</taxon>
        <taxon>Panagrolaimomorpha</taxon>
        <taxon>Strongyloidoidea</taxon>
        <taxon>Steinernematidae</taxon>
        <taxon>Steinernema</taxon>
    </lineage>
</organism>
<feature type="signal peptide" evidence="1">
    <location>
        <begin position="1"/>
        <end position="31"/>
    </location>
</feature>
<reference evidence="3" key="1">
    <citation type="submission" date="2016-11" db="UniProtKB">
        <authorList>
            <consortium name="WormBaseParasite"/>
        </authorList>
    </citation>
    <scope>IDENTIFICATION</scope>
</reference>
<accession>A0A1I7ZAJ1</accession>